<protein>
    <submittedName>
        <fullName evidence="1">Uncharacterized protein</fullName>
    </submittedName>
</protein>
<dbReference type="EMBL" id="GBXM01047662">
    <property type="protein sequence ID" value="JAH60915.1"/>
    <property type="molecule type" value="Transcribed_RNA"/>
</dbReference>
<dbReference type="AlphaFoldDB" id="A0A0E9U6Z5"/>
<name>A0A0E9U6Z5_ANGAN</name>
<accession>A0A0E9U6Z5</accession>
<reference evidence="1" key="2">
    <citation type="journal article" date="2015" name="Fish Shellfish Immunol.">
        <title>Early steps in the European eel (Anguilla anguilla)-Vibrio vulnificus interaction in the gills: Role of the RtxA13 toxin.</title>
        <authorList>
            <person name="Callol A."/>
            <person name="Pajuelo D."/>
            <person name="Ebbesson L."/>
            <person name="Teles M."/>
            <person name="MacKenzie S."/>
            <person name="Amaro C."/>
        </authorList>
    </citation>
    <scope>NUCLEOTIDE SEQUENCE</scope>
</reference>
<organism evidence="1">
    <name type="scientific">Anguilla anguilla</name>
    <name type="common">European freshwater eel</name>
    <name type="synonym">Muraena anguilla</name>
    <dbReference type="NCBI Taxonomy" id="7936"/>
    <lineage>
        <taxon>Eukaryota</taxon>
        <taxon>Metazoa</taxon>
        <taxon>Chordata</taxon>
        <taxon>Craniata</taxon>
        <taxon>Vertebrata</taxon>
        <taxon>Euteleostomi</taxon>
        <taxon>Actinopterygii</taxon>
        <taxon>Neopterygii</taxon>
        <taxon>Teleostei</taxon>
        <taxon>Anguilliformes</taxon>
        <taxon>Anguillidae</taxon>
        <taxon>Anguilla</taxon>
    </lineage>
</organism>
<evidence type="ECO:0000313" key="1">
    <source>
        <dbReference type="EMBL" id="JAH60915.1"/>
    </source>
</evidence>
<sequence length="19" mass="2282">MVEFRFNMAHKTAVDKTKK</sequence>
<reference evidence="1" key="1">
    <citation type="submission" date="2014-11" db="EMBL/GenBank/DDBJ databases">
        <authorList>
            <person name="Amaro Gonzalez C."/>
        </authorList>
    </citation>
    <scope>NUCLEOTIDE SEQUENCE</scope>
</reference>
<proteinExistence type="predicted"/>